<dbReference type="SUPFAM" id="SSF54897">
    <property type="entry name" value="Protease propeptides/inhibitors"/>
    <property type="match status" value="1"/>
</dbReference>
<evidence type="ECO:0000256" key="3">
    <source>
        <dbReference type="ARBA" id="ARBA00022801"/>
    </source>
</evidence>
<keyword evidence="4 7" id="KW-0720">Serine protease</keyword>
<dbReference type="PROSITE" id="PS51695">
    <property type="entry name" value="SEDOLISIN"/>
    <property type="match status" value="1"/>
</dbReference>
<name>A0ABX8UXJ4_9BURK</name>
<dbReference type="SUPFAM" id="SSF52743">
    <property type="entry name" value="Subtilisin-like"/>
    <property type="match status" value="1"/>
</dbReference>
<dbReference type="InterPro" id="IPR050819">
    <property type="entry name" value="Tripeptidyl-peptidase_I"/>
</dbReference>
<proteinExistence type="predicted"/>
<feature type="binding site" evidence="7">
    <location>
        <position position="503"/>
    </location>
    <ligand>
        <name>Ca(2+)</name>
        <dbReference type="ChEBI" id="CHEBI:29108"/>
    </ligand>
</feature>
<comment type="cofactor">
    <cofactor evidence="7">
        <name>Ca(2+)</name>
        <dbReference type="ChEBI" id="CHEBI:29108"/>
    </cofactor>
    <text evidence="7">Binds 1 Ca(2+) ion per subunit.</text>
</comment>
<feature type="region of interest" description="Disordered" evidence="8">
    <location>
        <begin position="1"/>
        <end position="25"/>
    </location>
</feature>
<dbReference type="Pfam" id="PF00082">
    <property type="entry name" value="Peptidase_S8"/>
    <property type="match status" value="1"/>
</dbReference>
<dbReference type="Proteomes" id="UP000826462">
    <property type="component" value="Chromosome 2"/>
</dbReference>
<evidence type="ECO:0000256" key="7">
    <source>
        <dbReference type="PROSITE-ProRule" id="PRU01032"/>
    </source>
</evidence>
<evidence type="ECO:0000256" key="5">
    <source>
        <dbReference type="ARBA" id="ARBA00022837"/>
    </source>
</evidence>
<gene>
    <name evidence="10" type="ORF">KZJ38_32385</name>
</gene>
<feature type="active site" description="Charge relay system" evidence="7">
    <location>
        <position position="253"/>
    </location>
</feature>
<feature type="active site" description="Charge relay system" evidence="7">
    <location>
        <position position="450"/>
    </location>
</feature>
<keyword evidence="3 7" id="KW-0378">Hydrolase</keyword>
<dbReference type="InterPro" id="IPR030400">
    <property type="entry name" value="Sedolisin_dom"/>
</dbReference>
<evidence type="ECO:0000256" key="1">
    <source>
        <dbReference type="ARBA" id="ARBA00022670"/>
    </source>
</evidence>
<dbReference type="PANTHER" id="PTHR14218:SF15">
    <property type="entry name" value="TRIPEPTIDYL-PEPTIDASE 1"/>
    <property type="match status" value="1"/>
</dbReference>
<keyword evidence="11" id="KW-1185">Reference proteome</keyword>
<dbReference type="CDD" id="cd11377">
    <property type="entry name" value="Pro-peptidase_S53"/>
    <property type="match status" value="1"/>
</dbReference>
<keyword evidence="5 7" id="KW-0106">Calcium</keyword>
<dbReference type="InterPro" id="IPR015366">
    <property type="entry name" value="S53_propep"/>
</dbReference>
<evidence type="ECO:0000256" key="4">
    <source>
        <dbReference type="ARBA" id="ARBA00022825"/>
    </source>
</evidence>
<evidence type="ECO:0000256" key="8">
    <source>
        <dbReference type="SAM" id="MobiDB-lite"/>
    </source>
</evidence>
<evidence type="ECO:0000259" key="9">
    <source>
        <dbReference type="PROSITE" id="PS51695"/>
    </source>
</evidence>
<dbReference type="PANTHER" id="PTHR14218">
    <property type="entry name" value="PROTEASE S8 TRIPEPTIDYL PEPTIDASE I CLN2"/>
    <property type="match status" value="1"/>
</dbReference>
<protein>
    <submittedName>
        <fullName evidence="10">S53 family peptidase</fullName>
    </submittedName>
</protein>
<keyword evidence="1 7" id="KW-0645">Protease</keyword>
<feature type="binding site" evidence="7">
    <location>
        <position position="487"/>
    </location>
    <ligand>
        <name>Ca(2+)</name>
        <dbReference type="ChEBI" id="CHEBI:29108"/>
    </ligand>
</feature>
<dbReference type="CDD" id="cd04056">
    <property type="entry name" value="Peptidases_S53"/>
    <property type="match status" value="1"/>
</dbReference>
<feature type="domain" description="Peptidase S53" evidence="9">
    <location>
        <begin position="177"/>
        <end position="520"/>
    </location>
</feature>
<dbReference type="Gene3D" id="3.40.50.200">
    <property type="entry name" value="Peptidase S8/S53 domain"/>
    <property type="match status" value="1"/>
</dbReference>
<evidence type="ECO:0000256" key="2">
    <source>
        <dbReference type="ARBA" id="ARBA00022723"/>
    </source>
</evidence>
<feature type="binding site" evidence="7">
    <location>
        <position position="501"/>
    </location>
    <ligand>
        <name>Ca(2+)</name>
        <dbReference type="ChEBI" id="CHEBI:29108"/>
    </ligand>
</feature>
<organism evidence="10 11">
    <name type="scientific">Paraburkholderia edwinii</name>
    <dbReference type="NCBI Taxonomy" id="2861782"/>
    <lineage>
        <taxon>Bacteria</taxon>
        <taxon>Pseudomonadati</taxon>
        <taxon>Pseudomonadota</taxon>
        <taxon>Betaproteobacteria</taxon>
        <taxon>Burkholderiales</taxon>
        <taxon>Burkholderiaceae</taxon>
        <taxon>Paraburkholderia</taxon>
    </lineage>
</organism>
<dbReference type="Pfam" id="PF09286">
    <property type="entry name" value="Pro-kuma_activ"/>
    <property type="match status" value="1"/>
</dbReference>
<evidence type="ECO:0000256" key="6">
    <source>
        <dbReference type="ARBA" id="ARBA00023145"/>
    </source>
</evidence>
<dbReference type="SMART" id="SM00944">
    <property type="entry name" value="Pro-kuma_activ"/>
    <property type="match status" value="1"/>
</dbReference>
<sequence length="520" mass="54995">MARHVVEGSERQPVEGSRRLHATDPHEEIEVKLKLRRKNDAAYQDLIHKLEQGEAFAAMDRKTFASKFGTSSEDCKKVHAFAAAHGLKVVREAPQSHLMVLTGTVAHFQKAFDVKLDVYTHPKYGRYRGRTGPVHVPDELEGIVTAVLGLDNRPQARPHFHVRDEKDATGDEPQPIAFNPLQLASHYKFPRGDGRGQCIGILELGGGYREKDLQAYFSLLGVPMPEVVAVSVGGATNDPDHDPQGADVEVALDIEVCGAVAPAAKIAVYFAKNTDADFIEALTTAIHDDVNQPSVISISWGEAEAGSTHQFTTRFNEALQMAALLGITVFASAGDAGSHDAGPDKPDTVDFPASSPFALACGGTRIDEHDDGAEAEVVWNDGAKGGATGGGISTRFERPVWQDGLSVSRTKGDAIALTHRGVPDVAGDASPASGYFVIVGGRVGVVGGTSAVAPLWAGLVARINGIKGAPLGFVTPRLYRQAGVCKDIRHGNNGGFASGKGWDACTGIGVPNGDAIARAL</sequence>
<dbReference type="EMBL" id="CP080096">
    <property type="protein sequence ID" value="QYD71694.1"/>
    <property type="molecule type" value="Genomic_DNA"/>
</dbReference>
<feature type="binding site" evidence="7">
    <location>
        <position position="488"/>
    </location>
    <ligand>
        <name>Ca(2+)</name>
        <dbReference type="ChEBI" id="CHEBI:29108"/>
    </ligand>
</feature>
<reference evidence="10 11" key="1">
    <citation type="submission" date="2021-07" db="EMBL/GenBank/DDBJ databases">
        <title>Paraburkholderia edwinii protects Aspergillus sp. from phenazines by acting as a toxin sponge.</title>
        <authorList>
            <person name="Dahlstrom K.M."/>
            <person name="Newman D.K."/>
        </authorList>
    </citation>
    <scope>NUCLEOTIDE SEQUENCE [LARGE SCALE GENOMIC DNA]</scope>
    <source>
        <strain evidence="10 11">Pe01</strain>
    </source>
</reference>
<dbReference type="RefSeq" id="WP_219801123.1">
    <property type="nucleotide sequence ID" value="NZ_CP080096.1"/>
</dbReference>
<evidence type="ECO:0000313" key="10">
    <source>
        <dbReference type="EMBL" id="QYD71694.1"/>
    </source>
</evidence>
<keyword evidence="6" id="KW-0865">Zymogen</keyword>
<evidence type="ECO:0000313" key="11">
    <source>
        <dbReference type="Proteomes" id="UP000826462"/>
    </source>
</evidence>
<keyword evidence="2 7" id="KW-0479">Metal-binding</keyword>
<dbReference type="InterPro" id="IPR036852">
    <property type="entry name" value="Peptidase_S8/S53_dom_sf"/>
</dbReference>
<dbReference type="InterPro" id="IPR000209">
    <property type="entry name" value="Peptidase_S8/S53_dom"/>
</dbReference>
<accession>A0ABX8UXJ4</accession>
<feature type="active site" description="Charge relay system" evidence="7">
    <location>
        <position position="249"/>
    </location>
</feature>